<protein>
    <submittedName>
        <fullName evidence="2">3'-5' exonuclease</fullName>
    </submittedName>
</protein>
<dbReference type="EMBL" id="PYFT01000001">
    <property type="protein sequence ID" value="PSR56873.1"/>
    <property type="molecule type" value="Genomic_DNA"/>
</dbReference>
<dbReference type="AlphaFoldDB" id="A0A2T2YMY6"/>
<dbReference type="Proteomes" id="UP000240357">
    <property type="component" value="Unassembled WGS sequence"/>
</dbReference>
<evidence type="ECO:0000313" key="3">
    <source>
        <dbReference type="Proteomes" id="UP000240357"/>
    </source>
</evidence>
<feature type="domain" description="Predicted 3'-5' exonuclease PolB-like" evidence="1">
    <location>
        <begin position="61"/>
        <end position="227"/>
    </location>
</feature>
<accession>A0A2T2YMY6</accession>
<dbReference type="SUPFAM" id="SSF53098">
    <property type="entry name" value="Ribonuclease H-like"/>
    <property type="match status" value="1"/>
</dbReference>
<evidence type="ECO:0000259" key="1">
    <source>
        <dbReference type="Pfam" id="PF10108"/>
    </source>
</evidence>
<keyword evidence="3" id="KW-1185">Reference proteome</keyword>
<dbReference type="InterPro" id="IPR012337">
    <property type="entry name" value="RNaseH-like_sf"/>
</dbReference>
<dbReference type="GO" id="GO:0004527">
    <property type="term" value="F:exonuclease activity"/>
    <property type="evidence" value="ECO:0007669"/>
    <property type="project" value="UniProtKB-KW"/>
</dbReference>
<dbReference type="RefSeq" id="WP_106933048.1">
    <property type="nucleotide sequence ID" value="NZ_PYFT01000001.1"/>
</dbReference>
<organism evidence="2 3">
    <name type="scientific">Adhaeribacter arboris</name>
    <dbReference type="NCBI Taxonomy" id="2072846"/>
    <lineage>
        <taxon>Bacteria</taxon>
        <taxon>Pseudomonadati</taxon>
        <taxon>Bacteroidota</taxon>
        <taxon>Cytophagia</taxon>
        <taxon>Cytophagales</taxon>
        <taxon>Hymenobacteraceae</taxon>
        <taxon>Adhaeribacter</taxon>
    </lineage>
</organism>
<dbReference type="CDD" id="cd05782">
    <property type="entry name" value="DNA_polB_like1_exo"/>
    <property type="match status" value="1"/>
</dbReference>
<dbReference type="OrthoDB" id="9773351at2"/>
<gene>
    <name evidence="2" type="ORF">AHMF7605_26925</name>
</gene>
<name>A0A2T2YMY6_9BACT</name>
<sequence>MFAQLKLEDLLFIDIETVPGQPSYADLDERFQELWAIKSRQLAKIEPDPADIYERAGLYAEFGKIVCISMGILRETNDGRYTMRLKSFSNANEKELLEDLCALLNTKFTGKSHCLCGHNIREFDIPYLCRRMLVNDICIPKLVDCTGLKPWEISHLDTMHLWRFGDSRSFVSLDLLAALFNIPSPKNDINGAEVGRVFYEEGDLNRISRYCEQDVVTVAQLLLRFKSLPMLRPEDIQYT</sequence>
<keyword evidence="2" id="KW-0378">Hydrolase</keyword>
<keyword evidence="2" id="KW-0540">Nuclease</keyword>
<reference evidence="2 3" key="1">
    <citation type="submission" date="2018-03" db="EMBL/GenBank/DDBJ databases">
        <title>Adhaeribacter sp. HMF7605 Genome sequencing and assembly.</title>
        <authorList>
            <person name="Kang H."/>
            <person name="Kang J."/>
            <person name="Cha I."/>
            <person name="Kim H."/>
            <person name="Joh K."/>
        </authorList>
    </citation>
    <scope>NUCLEOTIDE SEQUENCE [LARGE SCALE GENOMIC DNA]</scope>
    <source>
        <strain evidence="2 3">HMF7605</strain>
    </source>
</reference>
<dbReference type="GO" id="GO:0003676">
    <property type="term" value="F:nucleic acid binding"/>
    <property type="evidence" value="ECO:0007669"/>
    <property type="project" value="InterPro"/>
</dbReference>
<evidence type="ECO:0000313" key="2">
    <source>
        <dbReference type="EMBL" id="PSR56873.1"/>
    </source>
</evidence>
<dbReference type="Gene3D" id="3.30.420.10">
    <property type="entry name" value="Ribonuclease H-like superfamily/Ribonuclease H"/>
    <property type="match status" value="1"/>
</dbReference>
<dbReference type="InterPro" id="IPR019288">
    <property type="entry name" value="3'-5'_exonuclease_PolB-like"/>
</dbReference>
<dbReference type="Pfam" id="PF10108">
    <property type="entry name" value="DNA_pol_B_exo2"/>
    <property type="match status" value="1"/>
</dbReference>
<comment type="caution">
    <text evidence="2">The sequence shown here is derived from an EMBL/GenBank/DDBJ whole genome shotgun (WGS) entry which is preliminary data.</text>
</comment>
<proteinExistence type="predicted"/>
<dbReference type="InterPro" id="IPR036397">
    <property type="entry name" value="RNaseH_sf"/>
</dbReference>
<keyword evidence="2" id="KW-0269">Exonuclease</keyword>